<sequence length="166" mass="17954">MQRAQVRVGALLVAGDAVCLIRRQRPDGVQHSLPGGLVEAGEDAFSALHRELHEELGLDAAAAPAAPVLRWVQDQASTRPGRDGIFRRRHLVFVLRLPTTARDGLAAVELDAADPTAVVWCDPARAARLHLYPALGGALARAATAPAPRKRPVLLPPMTDTTYRWR</sequence>
<dbReference type="Pfam" id="PF00293">
    <property type="entry name" value="NUDIX"/>
    <property type="match status" value="1"/>
</dbReference>
<dbReference type="PROSITE" id="PS00893">
    <property type="entry name" value="NUDIX_BOX"/>
    <property type="match status" value="1"/>
</dbReference>
<comment type="caution">
    <text evidence="4">The sequence shown here is derived from an EMBL/GenBank/DDBJ whole genome shotgun (WGS) entry which is preliminary data.</text>
</comment>
<proteinExistence type="predicted"/>
<accession>A0ABN1U9E9</accession>
<comment type="cofactor">
    <cofactor evidence="1">
        <name>Mg(2+)</name>
        <dbReference type="ChEBI" id="CHEBI:18420"/>
    </cofactor>
</comment>
<organism evidence="4 5">
    <name type="scientific">Kitasatospora arboriphila</name>
    <dbReference type="NCBI Taxonomy" id="258052"/>
    <lineage>
        <taxon>Bacteria</taxon>
        <taxon>Bacillati</taxon>
        <taxon>Actinomycetota</taxon>
        <taxon>Actinomycetes</taxon>
        <taxon>Kitasatosporales</taxon>
        <taxon>Streptomycetaceae</taxon>
        <taxon>Kitasatospora</taxon>
    </lineage>
</organism>
<evidence type="ECO:0000256" key="2">
    <source>
        <dbReference type="ARBA" id="ARBA00022801"/>
    </source>
</evidence>
<dbReference type="PANTHER" id="PTHR43046">
    <property type="entry name" value="GDP-MANNOSE MANNOSYL HYDROLASE"/>
    <property type="match status" value="1"/>
</dbReference>
<evidence type="ECO:0000259" key="3">
    <source>
        <dbReference type="PROSITE" id="PS51462"/>
    </source>
</evidence>
<keyword evidence="2" id="KW-0378">Hydrolase</keyword>
<evidence type="ECO:0000313" key="4">
    <source>
        <dbReference type="EMBL" id="GAA1125194.1"/>
    </source>
</evidence>
<feature type="domain" description="Nudix hydrolase" evidence="3">
    <location>
        <begin position="3"/>
        <end position="145"/>
    </location>
</feature>
<dbReference type="PROSITE" id="PS51462">
    <property type="entry name" value="NUDIX"/>
    <property type="match status" value="1"/>
</dbReference>
<reference evidence="4 5" key="1">
    <citation type="journal article" date="2019" name="Int. J. Syst. Evol. Microbiol.">
        <title>The Global Catalogue of Microorganisms (GCM) 10K type strain sequencing project: providing services to taxonomists for standard genome sequencing and annotation.</title>
        <authorList>
            <consortium name="The Broad Institute Genomics Platform"/>
            <consortium name="The Broad Institute Genome Sequencing Center for Infectious Disease"/>
            <person name="Wu L."/>
            <person name="Ma J."/>
        </authorList>
    </citation>
    <scope>NUCLEOTIDE SEQUENCE [LARGE SCALE GENOMIC DNA]</scope>
    <source>
        <strain evidence="4 5">JCM 13002</strain>
    </source>
</reference>
<name>A0ABN1U9E9_9ACTN</name>
<dbReference type="RefSeq" id="WP_344628235.1">
    <property type="nucleotide sequence ID" value="NZ_BAAALD010000151.1"/>
</dbReference>
<keyword evidence="5" id="KW-1185">Reference proteome</keyword>
<gene>
    <name evidence="4" type="ORF">GCM10009663_74920</name>
</gene>
<dbReference type="SUPFAM" id="SSF55811">
    <property type="entry name" value="Nudix"/>
    <property type="match status" value="1"/>
</dbReference>
<dbReference type="EMBL" id="BAAALD010000151">
    <property type="protein sequence ID" value="GAA1125194.1"/>
    <property type="molecule type" value="Genomic_DNA"/>
</dbReference>
<evidence type="ECO:0000313" key="5">
    <source>
        <dbReference type="Proteomes" id="UP001499987"/>
    </source>
</evidence>
<evidence type="ECO:0000256" key="1">
    <source>
        <dbReference type="ARBA" id="ARBA00001946"/>
    </source>
</evidence>
<protein>
    <recommendedName>
        <fullName evidence="3">Nudix hydrolase domain-containing protein</fullName>
    </recommendedName>
</protein>
<dbReference type="InterPro" id="IPR000086">
    <property type="entry name" value="NUDIX_hydrolase_dom"/>
</dbReference>
<dbReference type="InterPro" id="IPR020084">
    <property type="entry name" value="NUDIX_hydrolase_CS"/>
</dbReference>
<dbReference type="InterPro" id="IPR015797">
    <property type="entry name" value="NUDIX_hydrolase-like_dom_sf"/>
</dbReference>
<dbReference type="Gene3D" id="3.90.79.10">
    <property type="entry name" value="Nucleoside Triphosphate Pyrophosphohydrolase"/>
    <property type="match status" value="1"/>
</dbReference>
<dbReference type="Proteomes" id="UP001499987">
    <property type="component" value="Unassembled WGS sequence"/>
</dbReference>
<dbReference type="PANTHER" id="PTHR43046:SF14">
    <property type="entry name" value="MUTT_NUDIX FAMILY PROTEIN"/>
    <property type="match status" value="1"/>
</dbReference>